<accession>A0AB35FPQ8</accession>
<protein>
    <submittedName>
        <fullName evidence="2">FRG domain-containing protein</fullName>
    </submittedName>
</protein>
<dbReference type="Pfam" id="PF08867">
    <property type="entry name" value="FRG"/>
    <property type="match status" value="1"/>
</dbReference>
<dbReference type="EMBL" id="JAAXQQ010000015">
    <property type="protein sequence ID" value="MBY3068295.1"/>
    <property type="molecule type" value="Genomic_DNA"/>
</dbReference>
<dbReference type="RefSeq" id="WP_221980212.1">
    <property type="nucleotide sequence ID" value="NZ_JAAXQQ010000015.1"/>
</dbReference>
<evidence type="ECO:0000259" key="1">
    <source>
        <dbReference type="SMART" id="SM00901"/>
    </source>
</evidence>
<sequence length="277" mass="31186">MDIDLVPANFLEFQEMLYDIALTKHNRFRSNFVFRGVGDKCWGLETSLQRMGSHAASIERPLLRNFLKYAGPGEIASDALLYRLALAQHHGLPTRVLDWTTAPKVAAHFALSNENHFGVDGAIWCIDVASARRVLPPTIHTILAAEDAFVFSVEMLEKYKTLASFDEIDPKNDFVLFFEPPSLDGRIINQGAVLSLMPGPELDLKNYILRPENKDLVKRIIIPAAIKWELRDKLDQDNVSERMLFPGLDGTARFLTRYYSMGPNQTAGKVVPVNPMT</sequence>
<reference evidence="2" key="1">
    <citation type="submission" date="2020-04" db="EMBL/GenBank/DDBJ databases">
        <title>Global-level population genomics supports evidence of horizontal gene transfer on evolution of Rhizobia in Lentils.</title>
        <authorList>
            <person name="Gai Y."/>
            <person name="Cook D."/>
            <person name="Riely B."/>
        </authorList>
    </citation>
    <scope>NUCLEOTIDE SEQUENCE</scope>
    <source>
        <strain evidence="2">TLR9</strain>
    </source>
</reference>
<dbReference type="InterPro" id="IPR014966">
    <property type="entry name" value="FRG-dom"/>
</dbReference>
<name>A0AB35FPQ8_9HYPH</name>
<gene>
    <name evidence="2" type="ORF">HFO74_33640</name>
</gene>
<proteinExistence type="predicted"/>
<evidence type="ECO:0000313" key="2">
    <source>
        <dbReference type="EMBL" id="MBY3068295.1"/>
    </source>
</evidence>
<dbReference type="Proteomes" id="UP000758022">
    <property type="component" value="Unassembled WGS sequence"/>
</dbReference>
<organism evidence="2 3">
    <name type="scientific">Rhizobium laguerreae</name>
    <dbReference type="NCBI Taxonomy" id="1076926"/>
    <lineage>
        <taxon>Bacteria</taxon>
        <taxon>Pseudomonadati</taxon>
        <taxon>Pseudomonadota</taxon>
        <taxon>Alphaproteobacteria</taxon>
        <taxon>Hyphomicrobiales</taxon>
        <taxon>Rhizobiaceae</taxon>
        <taxon>Rhizobium/Agrobacterium group</taxon>
        <taxon>Rhizobium</taxon>
    </lineage>
</organism>
<feature type="domain" description="FRG" evidence="1">
    <location>
        <begin position="28"/>
        <end position="124"/>
    </location>
</feature>
<evidence type="ECO:0000313" key="3">
    <source>
        <dbReference type="Proteomes" id="UP000758022"/>
    </source>
</evidence>
<dbReference type="AlphaFoldDB" id="A0AB35FPQ8"/>
<dbReference type="SMART" id="SM00901">
    <property type="entry name" value="FRG"/>
    <property type="match status" value="1"/>
</dbReference>
<comment type="caution">
    <text evidence="2">The sequence shown here is derived from an EMBL/GenBank/DDBJ whole genome shotgun (WGS) entry which is preliminary data.</text>
</comment>